<gene>
    <name evidence="3" type="ORF">NBRC110019_10450</name>
</gene>
<feature type="domain" description="Secretion system C-terminal sorting" evidence="2">
    <location>
        <begin position="477"/>
        <end position="545"/>
    </location>
</feature>
<evidence type="ECO:0000256" key="1">
    <source>
        <dbReference type="ARBA" id="ARBA00022729"/>
    </source>
</evidence>
<evidence type="ECO:0000259" key="2">
    <source>
        <dbReference type="Pfam" id="PF18962"/>
    </source>
</evidence>
<evidence type="ECO:0000313" key="4">
    <source>
        <dbReference type="Proteomes" id="UP001143545"/>
    </source>
</evidence>
<dbReference type="InterPro" id="IPR052918">
    <property type="entry name" value="Motility_Chemotaxis_Reg"/>
</dbReference>
<comment type="caution">
    <text evidence="3">The sequence shown here is derived from an EMBL/GenBank/DDBJ whole genome shotgun (WGS) entry which is preliminary data.</text>
</comment>
<dbReference type="PANTHER" id="PTHR35580:SF1">
    <property type="entry name" value="PHYTASE-LIKE DOMAIN-CONTAINING PROTEIN"/>
    <property type="match status" value="1"/>
</dbReference>
<name>A0A9W6B3K4_9FLAO</name>
<dbReference type="InterPro" id="IPR026444">
    <property type="entry name" value="Secre_tail"/>
</dbReference>
<dbReference type="EMBL" id="BRVP01000006">
    <property type="protein sequence ID" value="GLB52006.1"/>
    <property type="molecule type" value="Genomic_DNA"/>
</dbReference>
<organism evidence="3 4">
    <name type="scientific">Neptunitalea chrysea</name>
    <dbReference type="NCBI Taxonomy" id="1647581"/>
    <lineage>
        <taxon>Bacteria</taxon>
        <taxon>Pseudomonadati</taxon>
        <taxon>Bacteroidota</taxon>
        <taxon>Flavobacteriia</taxon>
        <taxon>Flavobacteriales</taxon>
        <taxon>Flavobacteriaceae</taxon>
        <taxon>Neptunitalea</taxon>
    </lineage>
</organism>
<protein>
    <recommendedName>
        <fullName evidence="2">Secretion system C-terminal sorting domain-containing protein</fullName>
    </recommendedName>
</protein>
<dbReference type="Proteomes" id="UP001143545">
    <property type="component" value="Unassembled WGS sequence"/>
</dbReference>
<evidence type="ECO:0000313" key="3">
    <source>
        <dbReference type="EMBL" id="GLB52006.1"/>
    </source>
</evidence>
<dbReference type="Pfam" id="PF18962">
    <property type="entry name" value="Por_Secre_tail"/>
    <property type="match status" value="1"/>
</dbReference>
<dbReference type="AlphaFoldDB" id="A0A9W6B3K4"/>
<sequence length="547" mass="60261">MGAADDKEAVFEIQVDSNNNIYTLSTVGGAALDIAGVSKAFYGASNTNPDYALSSFSCDGTYRWSKIIGGGGNEFIKGFEIDGNNNTYVAGKFMSCYLNNTSPPRIDDDWINEQNTIPIDCRLNFLVKYDENGVFQWMENPQDMNEPSNNMLSLDLIVLDDGTIYWLVGINFAGTFADGAFTYTGTDRGIFIFKYDANGNYIDATELDIDVSDGGFYNDMLFYRNPNNGYFYITSRKNNPNETMSIEGQSVTGSTVIACFDTTGQLQFIKQNTATDPNLLYIHKLIFDDQNDMYIAGKTIGYSMDSFLGMSISESIIPSFILKTDAATANTTYWSTHNYSIAANFGDLMLDTNQNQLIYAGLCGYTGPYVWGSQTAYPNNPLGNFPLLGTFDPITGDCTGLHYMNGSTGQNDYARAIAIDNSGDYLLGGNFGYMLEDANNNNIYFIGGDSDFFIAKYATQACTPMANQTLQKNTIELYPNPTTDLVTLTLKQEATYTLVTLQGALLQKGALNNTNNTVKLNSYPKGMYLLTLTTANGHTQTHKIIKQ</sequence>
<dbReference type="NCBIfam" id="TIGR04183">
    <property type="entry name" value="Por_Secre_tail"/>
    <property type="match status" value="1"/>
</dbReference>
<reference evidence="3" key="1">
    <citation type="submission" date="2022-07" db="EMBL/GenBank/DDBJ databases">
        <title>Taxonomy of Novel Oxalotrophic and Methylotrophic Bacteria.</title>
        <authorList>
            <person name="Sahin N."/>
            <person name="Tani A."/>
        </authorList>
    </citation>
    <scope>NUCLEOTIDE SEQUENCE</scope>
    <source>
        <strain evidence="3">AM327</strain>
    </source>
</reference>
<keyword evidence="1" id="KW-0732">Signal</keyword>
<accession>A0A9W6B3K4</accession>
<proteinExistence type="predicted"/>
<dbReference type="PANTHER" id="PTHR35580">
    <property type="entry name" value="CELL SURFACE GLYCOPROTEIN (S-LAYER PROTEIN)-LIKE PROTEIN"/>
    <property type="match status" value="1"/>
</dbReference>
<keyword evidence="4" id="KW-1185">Reference proteome</keyword>